<sequence>MTPFSTSREIEEKLDILSQYLSPERPIRSFEFLRGRGEELERLRQELSFYKSIPFIFGNRGVGKTSLARTVAQIVTKSDREHVYEACGPNISMLSIFRDIAQDLVELRFQLNGASCQKKREVEISFRPSVKLEYVNDMPEVKKFRDINEAVRALRELDRIIPDANKTVVIIDELEEVCDRDKQHLAYLVKQIGDQEFNLRFVLVGIAENVHDLIGTHASVPRYIHEVSLSPLIAQDLMDIVKDAADAVDIHVPKDVLYRTAIIGNGYPHFAHLIGKSLLHEAVVHEAKDVNAKIYGRAIKRAVDGSIEALSSSYNTATQRKDDVYKYLIWTLADSDVVDMRSDDMFERCKQLASMYDWELPEDKVLSTRLQRLSHKDYGKIIINTPKQGGSDAIRYRYKRFANNLMRGHVRLIAEAEGVQLGEKITL</sequence>
<protein>
    <recommendedName>
        <fullName evidence="1">Orc1-like AAA ATPase domain-containing protein</fullName>
    </recommendedName>
</protein>
<dbReference type="SUPFAM" id="SSF52540">
    <property type="entry name" value="P-loop containing nucleoside triphosphate hydrolases"/>
    <property type="match status" value="1"/>
</dbReference>
<dbReference type="OrthoDB" id="1489171at2"/>
<dbReference type="InterPro" id="IPR041664">
    <property type="entry name" value="AAA_16"/>
</dbReference>
<dbReference type="PANTHER" id="PTHR34301:SF8">
    <property type="entry name" value="ATPASE DOMAIN-CONTAINING PROTEIN"/>
    <property type="match status" value="1"/>
</dbReference>
<dbReference type="RefSeq" id="WP_144306750.1">
    <property type="nucleotide sequence ID" value="NZ_QMIF01000015.1"/>
</dbReference>
<name>A0A6P1ZBN9_9BACT</name>
<organism evidence="2 3">
    <name type="scientific">Oceanidesulfovibrio marinus</name>
    <dbReference type="NCBI Taxonomy" id="370038"/>
    <lineage>
        <taxon>Bacteria</taxon>
        <taxon>Pseudomonadati</taxon>
        <taxon>Thermodesulfobacteriota</taxon>
        <taxon>Desulfovibrionia</taxon>
        <taxon>Desulfovibrionales</taxon>
        <taxon>Desulfovibrionaceae</taxon>
        <taxon>Oceanidesulfovibrio</taxon>
    </lineage>
</organism>
<dbReference type="Gene3D" id="3.40.50.300">
    <property type="entry name" value="P-loop containing nucleotide triphosphate hydrolases"/>
    <property type="match status" value="1"/>
</dbReference>
<accession>A0A6P1ZBN9</accession>
<evidence type="ECO:0000259" key="1">
    <source>
        <dbReference type="Pfam" id="PF13191"/>
    </source>
</evidence>
<dbReference type="InterPro" id="IPR027417">
    <property type="entry name" value="P-loop_NTPase"/>
</dbReference>
<gene>
    <name evidence="2" type="ORF">DQK91_17780</name>
</gene>
<dbReference type="PANTHER" id="PTHR34301">
    <property type="entry name" value="DNA-BINDING PROTEIN-RELATED"/>
    <property type="match status" value="1"/>
</dbReference>
<dbReference type="EMBL" id="QMIF01000015">
    <property type="protein sequence ID" value="TVM31518.1"/>
    <property type="molecule type" value="Genomic_DNA"/>
</dbReference>
<evidence type="ECO:0000313" key="2">
    <source>
        <dbReference type="EMBL" id="TVM31518.1"/>
    </source>
</evidence>
<proteinExistence type="predicted"/>
<dbReference type="Proteomes" id="UP000434052">
    <property type="component" value="Unassembled WGS sequence"/>
</dbReference>
<dbReference type="Pfam" id="PF13191">
    <property type="entry name" value="AAA_16"/>
    <property type="match status" value="1"/>
</dbReference>
<comment type="caution">
    <text evidence="2">The sequence shown here is derived from an EMBL/GenBank/DDBJ whole genome shotgun (WGS) entry which is preliminary data.</text>
</comment>
<feature type="domain" description="Orc1-like AAA ATPase" evidence="1">
    <location>
        <begin position="33"/>
        <end position="194"/>
    </location>
</feature>
<dbReference type="AlphaFoldDB" id="A0A6P1ZBN9"/>
<reference evidence="2 3" key="1">
    <citation type="submission" date="2018-06" db="EMBL/GenBank/DDBJ databases">
        <title>Complete genome of Desulfovibrio marinus P48SEP.</title>
        <authorList>
            <person name="Crispim J.S."/>
            <person name="Vidigal P.M.P."/>
            <person name="Silva L.C.F."/>
            <person name="Araujo L.C."/>
            <person name="Laguardia C.N."/>
            <person name="Dias R.S."/>
            <person name="Sousa M.P."/>
            <person name="Paula S.O."/>
            <person name="Silva C."/>
        </authorList>
    </citation>
    <scope>NUCLEOTIDE SEQUENCE [LARGE SCALE GENOMIC DNA]</scope>
    <source>
        <strain evidence="2 3">P48SEP</strain>
    </source>
</reference>
<evidence type="ECO:0000313" key="3">
    <source>
        <dbReference type="Proteomes" id="UP000434052"/>
    </source>
</evidence>